<keyword evidence="17" id="KW-1185">Reference proteome</keyword>
<keyword evidence="14" id="KW-0472">Membrane</keyword>
<comment type="function">
    <text evidence="11">Involved in methylamine metabolism. Essential for the maturation of the beta subunit of MADH, presumably via a step in the biosynthesis of tryptophan tryptophylquinone (TTQ), the cofactor of MADH.</text>
</comment>
<dbReference type="OrthoDB" id="9805202at2"/>
<dbReference type="AlphaFoldDB" id="A0A7U8C6J3"/>
<dbReference type="SUPFAM" id="SSF46626">
    <property type="entry name" value="Cytochrome c"/>
    <property type="match status" value="2"/>
</dbReference>
<keyword evidence="4 13" id="KW-0349">Heme</keyword>
<evidence type="ECO:0000259" key="15">
    <source>
        <dbReference type="PROSITE" id="PS51007"/>
    </source>
</evidence>
<dbReference type="EMBL" id="AAOW01000003">
    <property type="protein sequence ID" value="EAR62219.1"/>
    <property type="molecule type" value="Genomic_DNA"/>
</dbReference>
<feature type="domain" description="Cytochrome c" evidence="15">
    <location>
        <begin position="254"/>
        <end position="387"/>
    </location>
</feature>
<evidence type="ECO:0000256" key="7">
    <source>
        <dbReference type="ARBA" id="ARBA00022764"/>
    </source>
</evidence>
<keyword evidence="9" id="KW-0560">Oxidoreductase</keyword>
<dbReference type="Pfam" id="PF00034">
    <property type="entry name" value="Cytochrom_C"/>
    <property type="match status" value="1"/>
</dbReference>
<protein>
    <recommendedName>
        <fullName evidence="12">Methylamine utilization protein MauG</fullName>
    </recommendedName>
</protein>
<keyword evidence="16" id="KW-0575">Peroxidase</keyword>
<feature type="domain" description="Cytochrome c" evidence="15">
    <location>
        <begin position="99"/>
        <end position="228"/>
    </location>
</feature>
<keyword evidence="10 13" id="KW-0408">Iron</keyword>
<sequence length="408" mass="45284">MENLQVKPKTVIAKQVSIEQKWLVLVVVSGLVLILGIKIGVYSFLNAVPEGFFKSAPAIRGAGTPDRILSPERSASDRYQWQTLPEEIPVPLDNPMTPAKIELGKKLFFDKNLSADRSLSCASCHALEAKAGADGAAVSTGIYGQMGDRNAPTVWNTAFQKLLFWDGRAGSLEEQAIQPFLNPVEMGMPSVGSIEMRVREQPEYIEAFMRAYAGESDISIDKIVKAIASYERTLITRDTPYDAFVLGDRNALTPQQLNGMVLFADTGCIHCHFGPNFSAASVFNEGQGLRGFPANPERLSQQYAFIDKNTQSWRVPSLRNVALTGPWLHNGEIDNLHDVVKVMSKAQLAKSEKRMFFWNKKELDRLENPDLTEQQVDDIVAFLHSLSSQKLVKARTEAMATKVSIEHQ</sequence>
<keyword evidence="6" id="KW-0732">Signal</keyword>
<keyword evidence="5 13" id="KW-0479">Metal-binding</keyword>
<evidence type="ECO:0000313" key="16">
    <source>
        <dbReference type="EMBL" id="EAR62219.1"/>
    </source>
</evidence>
<evidence type="ECO:0000256" key="2">
    <source>
        <dbReference type="ARBA" id="ARBA00004856"/>
    </source>
</evidence>
<dbReference type="PROSITE" id="PS51007">
    <property type="entry name" value="CYTC"/>
    <property type="match status" value="2"/>
</dbReference>
<dbReference type="GO" id="GO:0020037">
    <property type="term" value="F:heme binding"/>
    <property type="evidence" value="ECO:0007669"/>
    <property type="project" value="InterPro"/>
</dbReference>
<evidence type="ECO:0000256" key="6">
    <source>
        <dbReference type="ARBA" id="ARBA00022729"/>
    </source>
</evidence>
<dbReference type="InterPro" id="IPR004852">
    <property type="entry name" value="Di-haem_cyt_c_peroxidsae"/>
</dbReference>
<name>A0A7U8C6J3_NEPCE</name>
<reference evidence="16 17" key="1">
    <citation type="submission" date="2006-02" db="EMBL/GenBank/DDBJ databases">
        <authorList>
            <person name="Pinhassi J."/>
            <person name="Pedros-Alio C."/>
            <person name="Ferriera S."/>
            <person name="Johnson J."/>
            <person name="Kravitz S."/>
            <person name="Halpern A."/>
            <person name="Remington K."/>
            <person name="Beeson K."/>
            <person name="Tran B."/>
            <person name="Rogers Y.-H."/>
            <person name="Friedman R."/>
            <person name="Venter J.C."/>
        </authorList>
    </citation>
    <scope>NUCLEOTIDE SEQUENCE [LARGE SCALE GENOMIC DNA]</scope>
    <source>
        <strain evidence="16 17">MED92</strain>
    </source>
</reference>
<dbReference type="GO" id="GO:0046872">
    <property type="term" value="F:metal ion binding"/>
    <property type="evidence" value="ECO:0007669"/>
    <property type="project" value="UniProtKB-KW"/>
</dbReference>
<evidence type="ECO:0000256" key="9">
    <source>
        <dbReference type="ARBA" id="ARBA00023002"/>
    </source>
</evidence>
<gene>
    <name evidence="16" type="ORF">MED92_14318</name>
</gene>
<proteinExistence type="predicted"/>
<evidence type="ECO:0000313" key="17">
    <source>
        <dbReference type="Proteomes" id="UP000002171"/>
    </source>
</evidence>
<dbReference type="InterPro" id="IPR009056">
    <property type="entry name" value="Cyt_c-like_dom"/>
</dbReference>
<evidence type="ECO:0000256" key="12">
    <source>
        <dbReference type="ARBA" id="ARBA00073576"/>
    </source>
</evidence>
<keyword evidence="7" id="KW-0574">Periplasm</keyword>
<keyword evidence="8" id="KW-0249">Electron transport</keyword>
<keyword evidence="14" id="KW-1133">Transmembrane helix</keyword>
<comment type="subcellular location">
    <subcellularLocation>
        <location evidence="1">Periplasm</location>
    </subcellularLocation>
</comment>
<dbReference type="GO" id="GO:0042597">
    <property type="term" value="C:periplasmic space"/>
    <property type="evidence" value="ECO:0007669"/>
    <property type="project" value="UniProtKB-SubCell"/>
</dbReference>
<dbReference type="Proteomes" id="UP000002171">
    <property type="component" value="Unassembled WGS sequence"/>
</dbReference>
<dbReference type="GO" id="GO:0009055">
    <property type="term" value="F:electron transfer activity"/>
    <property type="evidence" value="ECO:0007669"/>
    <property type="project" value="InterPro"/>
</dbReference>
<evidence type="ECO:0000256" key="5">
    <source>
        <dbReference type="ARBA" id="ARBA00022723"/>
    </source>
</evidence>
<comment type="caution">
    <text evidence="16">The sequence shown here is derived from an EMBL/GenBank/DDBJ whole genome shotgun (WGS) entry which is preliminary data.</text>
</comment>
<keyword evidence="3" id="KW-0813">Transport</keyword>
<dbReference type="PANTHER" id="PTHR30600">
    <property type="entry name" value="CYTOCHROME C PEROXIDASE-RELATED"/>
    <property type="match status" value="1"/>
</dbReference>
<dbReference type="InterPro" id="IPR036909">
    <property type="entry name" value="Cyt_c-like_dom_sf"/>
</dbReference>
<evidence type="ECO:0000256" key="14">
    <source>
        <dbReference type="SAM" id="Phobius"/>
    </source>
</evidence>
<evidence type="ECO:0000256" key="10">
    <source>
        <dbReference type="ARBA" id="ARBA00023004"/>
    </source>
</evidence>
<evidence type="ECO:0000256" key="8">
    <source>
        <dbReference type="ARBA" id="ARBA00022982"/>
    </source>
</evidence>
<comment type="pathway">
    <text evidence="2">One-carbon metabolism; methylamine degradation.</text>
</comment>
<dbReference type="Gene3D" id="1.10.760.10">
    <property type="entry name" value="Cytochrome c-like domain"/>
    <property type="match status" value="2"/>
</dbReference>
<dbReference type="RefSeq" id="WP_007020529.1">
    <property type="nucleotide sequence ID" value="NZ_CH724125.1"/>
</dbReference>
<dbReference type="FunFam" id="1.10.760.10:FF:000019">
    <property type="entry name" value="Di-heme cytochrome C peroxidase"/>
    <property type="match status" value="1"/>
</dbReference>
<evidence type="ECO:0000256" key="13">
    <source>
        <dbReference type="PROSITE-ProRule" id="PRU00433"/>
    </source>
</evidence>
<evidence type="ECO:0000256" key="4">
    <source>
        <dbReference type="ARBA" id="ARBA00022617"/>
    </source>
</evidence>
<feature type="transmembrane region" description="Helical" evidence="14">
    <location>
        <begin position="22"/>
        <end position="45"/>
    </location>
</feature>
<evidence type="ECO:0000256" key="3">
    <source>
        <dbReference type="ARBA" id="ARBA00022448"/>
    </source>
</evidence>
<organism evidence="16 17">
    <name type="scientific">Neptuniibacter caesariensis</name>
    <dbReference type="NCBI Taxonomy" id="207954"/>
    <lineage>
        <taxon>Bacteria</taxon>
        <taxon>Pseudomonadati</taxon>
        <taxon>Pseudomonadota</taxon>
        <taxon>Gammaproteobacteria</taxon>
        <taxon>Oceanospirillales</taxon>
        <taxon>Oceanospirillaceae</taxon>
        <taxon>Neptuniibacter</taxon>
    </lineage>
</organism>
<keyword evidence="14" id="KW-0812">Transmembrane</keyword>
<dbReference type="InterPro" id="IPR051395">
    <property type="entry name" value="Cytochrome_c_Peroxidase/MauG"/>
</dbReference>
<dbReference type="Pfam" id="PF03150">
    <property type="entry name" value="CCP_MauG"/>
    <property type="match status" value="1"/>
</dbReference>
<evidence type="ECO:0000256" key="1">
    <source>
        <dbReference type="ARBA" id="ARBA00004418"/>
    </source>
</evidence>
<evidence type="ECO:0000256" key="11">
    <source>
        <dbReference type="ARBA" id="ARBA00058991"/>
    </source>
</evidence>
<accession>A0A7U8C6J3</accession>
<dbReference type="GO" id="GO:0004130">
    <property type="term" value="F:cytochrome-c peroxidase activity"/>
    <property type="evidence" value="ECO:0007669"/>
    <property type="project" value="TreeGrafter"/>
</dbReference>